<evidence type="ECO:0000313" key="3">
    <source>
        <dbReference type="Proteomes" id="UP001451303"/>
    </source>
</evidence>
<protein>
    <submittedName>
        <fullName evidence="2">Uncharacterized protein</fullName>
    </submittedName>
</protein>
<proteinExistence type="predicted"/>
<name>A0ABR3DA07_NEUIN</name>
<evidence type="ECO:0000256" key="1">
    <source>
        <dbReference type="SAM" id="MobiDB-lite"/>
    </source>
</evidence>
<keyword evidence="3" id="KW-1185">Reference proteome</keyword>
<evidence type="ECO:0000313" key="2">
    <source>
        <dbReference type="EMBL" id="KAL0469531.1"/>
    </source>
</evidence>
<feature type="compositionally biased region" description="Basic residues" evidence="1">
    <location>
        <begin position="109"/>
        <end position="121"/>
    </location>
</feature>
<reference evidence="2 3" key="1">
    <citation type="submission" date="2023-09" db="EMBL/GenBank/DDBJ databases">
        <title>Multi-omics analysis of a traditional fermented food reveals byproduct-associated fungal strains for waste-to-food upcycling.</title>
        <authorList>
            <consortium name="Lawrence Berkeley National Laboratory"/>
            <person name="Rekdal V.M."/>
            <person name="Villalobos-Escobedo J.M."/>
            <person name="Rodriguez-Valeron N."/>
            <person name="Garcia M.O."/>
            <person name="Vasquez D.P."/>
            <person name="Damayanti I."/>
            <person name="Sorensen P.M."/>
            <person name="Baidoo E.E."/>
            <person name="De Carvalho A.C."/>
            <person name="Riley R."/>
            <person name="Lipzen A."/>
            <person name="He G."/>
            <person name="Yan M."/>
            <person name="Haridas S."/>
            <person name="Daum C."/>
            <person name="Yoshinaga Y."/>
            <person name="Ng V."/>
            <person name="Grigoriev I.V."/>
            <person name="Munk R."/>
            <person name="Nuraida L."/>
            <person name="Wijaya C.H."/>
            <person name="Morales P.-C."/>
            <person name="Keasling J.D."/>
        </authorList>
    </citation>
    <scope>NUCLEOTIDE SEQUENCE [LARGE SCALE GENOMIC DNA]</scope>
    <source>
        <strain evidence="2 3">FGSC 2613</strain>
    </source>
</reference>
<feature type="compositionally biased region" description="Basic and acidic residues" evidence="1">
    <location>
        <begin position="91"/>
        <end position="108"/>
    </location>
</feature>
<feature type="compositionally biased region" description="Basic and acidic residues" evidence="1">
    <location>
        <begin position="172"/>
        <end position="203"/>
    </location>
</feature>
<comment type="caution">
    <text evidence="2">The sequence shown here is derived from an EMBL/GenBank/DDBJ whole genome shotgun (WGS) entry which is preliminary data.</text>
</comment>
<feature type="region of interest" description="Disordered" evidence="1">
    <location>
        <begin position="163"/>
        <end position="203"/>
    </location>
</feature>
<feature type="region of interest" description="Disordered" evidence="1">
    <location>
        <begin position="83"/>
        <end position="131"/>
    </location>
</feature>
<dbReference type="Proteomes" id="UP001451303">
    <property type="component" value="Unassembled WGS sequence"/>
</dbReference>
<dbReference type="EMBL" id="JAVLET010000005">
    <property type="protein sequence ID" value="KAL0469531.1"/>
    <property type="molecule type" value="Genomic_DNA"/>
</dbReference>
<gene>
    <name evidence="2" type="ORF">QR685DRAFT_572516</name>
</gene>
<accession>A0ABR3DA07</accession>
<organism evidence="2 3">
    <name type="scientific">Neurospora intermedia</name>
    <dbReference type="NCBI Taxonomy" id="5142"/>
    <lineage>
        <taxon>Eukaryota</taxon>
        <taxon>Fungi</taxon>
        <taxon>Dikarya</taxon>
        <taxon>Ascomycota</taxon>
        <taxon>Pezizomycotina</taxon>
        <taxon>Sordariomycetes</taxon>
        <taxon>Sordariomycetidae</taxon>
        <taxon>Sordariales</taxon>
        <taxon>Sordariaceae</taxon>
        <taxon>Neurospora</taxon>
    </lineage>
</organism>
<sequence length="203" mass="23462">MLDTEWRCNLCGHDHEYMGDDRREEKYVYITSRESASQAAEVKGNWLTGSLLERSERRKKWRDAIRKVLLGIRIGRGRGRGRNIAFKRKEKKNEEEGDVAKGKEEKKNQNKRKKKDKKNKKNEKGQTKGVVLSSDDTYNTLEYDENGNWVLLAGEQLVRFQVEVDGAGQGSGDHEQHDDEEKEKEKKGIITDGETHTQLDQRG</sequence>